<name>A0A8X6JPM2_TRICU</name>
<sequence>MDKLEILIRVEPLLPPTNALEVMMTSYFLDSLNHISKTQHCIVAPFSTTMETIYNQPLPDAWSHIYTDVSKLDVKGVAGAGIFYQHLTYYLFLGTNKTIFDGVVEAIKVALIHLKAHPFLNILTYSQTLKQQY</sequence>
<gene>
    <name evidence="1" type="ORF">TNCT_732121</name>
</gene>
<dbReference type="EMBL" id="BMAO01009885">
    <property type="protein sequence ID" value="GFR33923.1"/>
    <property type="molecule type" value="Genomic_DNA"/>
</dbReference>
<keyword evidence="2" id="KW-1185">Reference proteome</keyword>
<organism evidence="1 2">
    <name type="scientific">Trichonephila clavata</name>
    <name type="common">Joro spider</name>
    <name type="synonym">Nephila clavata</name>
    <dbReference type="NCBI Taxonomy" id="2740835"/>
    <lineage>
        <taxon>Eukaryota</taxon>
        <taxon>Metazoa</taxon>
        <taxon>Ecdysozoa</taxon>
        <taxon>Arthropoda</taxon>
        <taxon>Chelicerata</taxon>
        <taxon>Arachnida</taxon>
        <taxon>Araneae</taxon>
        <taxon>Araneomorphae</taxon>
        <taxon>Entelegynae</taxon>
        <taxon>Araneoidea</taxon>
        <taxon>Nephilidae</taxon>
        <taxon>Trichonephila</taxon>
    </lineage>
</organism>
<proteinExistence type="predicted"/>
<dbReference type="SUPFAM" id="SSF53098">
    <property type="entry name" value="Ribonuclease H-like"/>
    <property type="match status" value="1"/>
</dbReference>
<dbReference type="AlphaFoldDB" id="A0A8X6JPM2"/>
<protein>
    <submittedName>
        <fullName evidence="1">Uncharacterized protein</fullName>
    </submittedName>
</protein>
<reference evidence="1" key="1">
    <citation type="submission" date="2020-07" db="EMBL/GenBank/DDBJ databases">
        <title>Multicomponent nature underlies the extraordinary mechanical properties of spider dragline silk.</title>
        <authorList>
            <person name="Kono N."/>
            <person name="Nakamura H."/>
            <person name="Mori M."/>
            <person name="Yoshida Y."/>
            <person name="Ohtoshi R."/>
            <person name="Malay A.D."/>
            <person name="Moran D.A.P."/>
            <person name="Tomita M."/>
            <person name="Numata K."/>
            <person name="Arakawa K."/>
        </authorList>
    </citation>
    <scope>NUCLEOTIDE SEQUENCE</scope>
</reference>
<dbReference type="Proteomes" id="UP000887116">
    <property type="component" value="Unassembled WGS sequence"/>
</dbReference>
<dbReference type="InterPro" id="IPR012337">
    <property type="entry name" value="RNaseH-like_sf"/>
</dbReference>
<evidence type="ECO:0000313" key="2">
    <source>
        <dbReference type="Proteomes" id="UP000887116"/>
    </source>
</evidence>
<accession>A0A8X6JPM2</accession>
<evidence type="ECO:0000313" key="1">
    <source>
        <dbReference type="EMBL" id="GFR33923.1"/>
    </source>
</evidence>
<comment type="caution">
    <text evidence="1">The sequence shown here is derived from an EMBL/GenBank/DDBJ whole genome shotgun (WGS) entry which is preliminary data.</text>
</comment>
<dbReference type="OrthoDB" id="6435822at2759"/>